<evidence type="ECO:0000313" key="4">
    <source>
        <dbReference type="Proteomes" id="UP000004926"/>
    </source>
</evidence>
<organism evidence="3 4">
    <name type="scientific">Saccharomonospora marina XMU15</name>
    <dbReference type="NCBI Taxonomy" id="882083"/>
    <lineage>
        <taxon>Bacteria</taxon>
        <taxon>Bacillati</taxon>
        <taxon>Actinomycetota</taxon>
        <taxon>Actinomycetes</taxon>
        <taxon>Pseudonocardiales</taxon>
        <taxon>Pseudonocardiaceae</taxon>
        <taxon>Saccharomonospora</taxon>
    </lineage>
</organism>
<dbReference type="RefSeq" id="WP_009153115.1">
    <property type="nucleotide sequence ID" value="NZ_CM001439.1"/>
</dbReference>
<protein>
    <submittedName>
        <fullName evidence="3">Uncharacterized protein</fullName>
    </submittedName>
</protein>
<proteinExistence type="predicted"/>
<name>H5X0K4_9PSEU</name>
<dbReference type="AlphaFoldDB" id="H5X0K4"/>
<evidence type="ECO:0000313" key="3">
    <source>
        <dbReference type="EMBL" id="EHR49729.1"/>
    </source>
</evidence>
<gene>
    <name evidence="3" type="ORF">SacmaDRAFT_1453</name>
</gene>
<feature type="transmembrane region" description="Helical" evidence="2">
    <location>
        <begin position="28"/>
        <end position="48"/>
    </location>
</feature>
<accession>H5X0K4</accession>
<feature type="transmembrane region" description="Helical" evidence="2">
    <location>
        <begin position="54"/>
        <end position="72"/>
    </location>
</feature>
<dbReference type="OrthoDB" id="3638324at2"/>
<keyword evidence="2" id="KW-1133">Transmembrane helix</keyword>
<dbReference type="HOGENOM" id="CLU_158660_0_0_11"/>
<feature type="region of interest" description="Disordered" evidence="1">
    <location>
        <begin position="1"/>
        <end position="20"/>
    </location>
</feature>
<keyword evidence="4" id="KW-1185">Reference proteome</keyword>
<feature type="compositionally biased region" description="Polar residues" evidence="1">
    <location>
        <begin position="1"/>
        <end position="10"/>
    </location>
</feature>
<dbReference type="Proteomes" id="UP000004926">
    <property type="component" value="Chromosome"/>
</dbReference>
<keyword evidence="2" id="KW-0812">Transmembrane</keyword>
<dbReference type="EMBL" id="CM001439">
    <property type="protein sequence ID" value="EHR49729.1"/>
    <property type="molecule type" value="Genomic_DNA"/>
</dbReference>
<feature type="transmembrane region" description="Helical" evidence="2">
    <location>
        <begin position="84"/>
        <end position="102"/>
    </location>
</feature>
<evidence type="ECO:0000256" key="1">
    <source>
        <dbReference type="SAM" id="MobiDB-lite"/>
    </source>
</evidence>
<evidence type="ECO:0000256" key="2">
    <source>
        <dbReference type="SAM" id="Phobius"/>
    </source>
</evidence>
<keyword evidence="2" id="KW-0472">Membrane</keyword>
<sequence>MTSVTQQSSRPAGGNRVSAGTASDVKTFIAAALLTFAAGMIVLIGYIMAGGFGGFLGIIGAVWSVFWWKGVHGKVFPRDLPGKSMAGLIVAATVLWSLAYAMS</sequence>
<reference evidence="3 4" key="1">
    <citation type="journal article" date="2012" name="Stand. Genomic Sci.">
        <title>Genome sequence of the ocean sediment bacterium Saccharomonospora marina type strain (XMU15(T)).</title>
        <authorList>
            <person name="Klenk H.P."/>
            <person name="Lu M."/>
            <person name="Lucas S."/>
            <person name="Lapidus A."/>
            <person name="Copeland A."/>
            <person name="Pitluck S."/>
            <person name="Goodwin L.A."/>
            <person name="Han C."/>
            <person name="Tapia R."/>
            <person name="Brambilla E.M."/>
            <person name="Potter G."/>
            <person name="Land M."/>
            <person name="Ivanova N."/>
            <person name="Rohde M."/>
            <person name="Goker M."/>
            <person name="Detter J.C."/>
            <person name="Li W.J."/>
            <person name="Kyrpides N.C."/>
            <person name="Woyke T."/>
        </authorList>
    </citation>
    <scope>NUCLEOTIDE SEQUENCE [LARGE SCALE GENOMIC DNA]</scope>
    <source>
        <strain evidence="3 4">XMU15</strain>
    </source>
</reference>
<dbReference type="eggNOG" id="ENOG502ZQHJ">
    <property type="taxonomic scope" value="Bacteria"/>
</dbReference>